<sequence>MDTSFASVFYEIALLVLLAAGVGFIGLLLRQPLVVAFIAVGVLAGPDALGLVSSTEFIETLSQISIAVLLFLVGLKLDVSLVRNLGKVAVATGLGQVTFTAFFGYLICLALGIDPVTSLYISIALTFSSTIIIVKLLSDKQEIGALHGKIALGFLIVQDIFVVLAMVTLSAIGVGMGEDAGGLWDVAQVFIGGVLMVSAVVVFIRYVANPLLSQIARSPELMVIFAVGWAASLAALGDALGFGKELGGLLAGVSLASTEYREAISSRLASLRDFLLLFFFINLGASLQLSTLGDQIGPAIVLSLFVLIGNPLIVLAIMGYMGYRKRTGFLAGLTVAQISEFSLIFMAMGITIGHVGGEAMGLVTLVGLVTIALSVYMITWSHKLFEICEPFLGIFERSQPHREQDDTESVDDARSVDFIIFGLGRYGCRIGSKLHEKGYRVLGIDFDPEALANWRRMGLEASYGDATDPEFVVHMDLTGVQAVVSAVPRDRGALTEADPQLALLHGLKSANYKGKVFLSVQQMADAEDLLGKGASVVLKPFDDAADYAVRQLTQSTEA</sequence>
<dbReference type="PANTHER" id="PTHR42751">
    <property type="entry name" value="SODIUM/HYDROGEN EXCHANGER FAMILY/TRKA DOMAIN PROTEIN"/>
    <property type="match status" value="1"/>
</dbReference>
<dbReference type="InterPro" id="IPR038770">
    <property type="entry name" value="Na+/solute_symporter_sf"/>
</dbReference>
<feature type="transmembrane region" description="Helical" evidence="7">
    <location>
        <begin position="12"/>
        <end position="29"/>
    </location>
</feature>
<dbReference type="GO" id="GO:0015297">
    <property type="term" value="F:antiporter activity"/>
    <property type="evidence" value="ECO:0007669"/>
    <property type="project" value="InterPro"/>
</dbReference>
<dbReference type="GO" id="GO:1902600">
    <property type="term" value="P:proton transmembrane transport"/>
    <property type="evidence" value="ECO:0007669"/>
    <property type="project" value="InterPro"/>
</dbReference>
<dbReference type="KEGG" id="rbg:BG454_02740"/>
<feature type="domain" description="Cation/H+ exchanger transmembrane" evidence="8">
    <location>
        <begin position="20"/>
        <end position="379"/>
    </location>
</feature>
<keyword evidence="6 7" id="KW-0472">Membrane</keyword>
<dbReference type="InterPro" id="IPR003148">
    <property type="entry name" value="RCK_N"/>
</dbReference>
<keyword evidence="4 7" id="KW-0812">Transmembrane</keyword>
<evidence type="ECO:0000256" key="4">
    <source>
        <dbReference type="ARBA" id="ARBA00022692"/>
    </source>
</evidence>
<dbReference type="Gene3D" id="3.40.50.720">
    <property type="entry name" value="NAD(P)-binding Rossmann-like Domain"/>
    <property type="match status" value="1"/>
</dbReference>
<evidence type="ECO:0000256" key="7">
    <source>
        <dbReference type="SAM" id="Phobius"/>
    </source>
</evidence>
<proteinExistence type="inferred from homology"/>
<keyword evidence="5 7" id="KW-1133">Transmembrane helix</keyword>
<keyword evidence="11" id="KW-1185">Reference proteome</keyword>
<dbReference type="GO" id="GO:0016020">
    <property type="term" value="C:membrane"/>
    <property type="evidence" value="ECO:0007669"/>
    <property type="project" value="UniProtKB-SubCell"/>
</dbReference>
<dbReference type="GO" id="GO:0006813">
    <property type="term" value="P:potassium ion transport"/>
    <property type="evidence" value="ECO:0007669"/>
    <property type="project" value="InterPro"/>
</dbReference>
<dbReference type="PANTHER" id="PTHR42751:SF3">
    <property type="entry name" value="SODIUM_GLUTAMATE SYMPORTER"/>
    <property type="match status" value="1"/>
</dbReference>
<evidence type="ECO:0000256" key="5">
    <source>
        <dbReference type="ARBA" id="ARBA00022989"/>
    </source>
</evidence>
<feature type="transmembrane region" description="Helical" evidence="7">
    <location>
        <begin position="119"/>
        <end position="138"/>
    </location>
</feature>
<evidence type="ECO:0000256" key="6">
    <source>
        <dbReference type="ARBA" id="ARBA00023136"/>
    </source>
</evidence>
<dbReference type="InterPro" id="IPR036291">
    <property type="entry name" value="NAD(P)-bd_dom_sf"/>
</dbReference>
<feature type="transmembrane region" description="Helical" evidence="7">
    <location>
        <begin position="359"/>
        <end position="378"/>
    </location>
</feature>
<evidence type="ECO:0000259" key="8">
    <source>
        <dbReference type="Pfam" id="PF00999"/>
    </source>
</evidence>
<dbReference type="AlphaFoldDB" id="A0A2K8K608"/>
<dbReference type="Proteomes" id="UP000228948">
    <property type="component" value="Chromosome"/>
</dbReference>
<comment type="subcellular location">
    <subcellularLocation>
        <location evidence="1">Membrane</location>
        <topology evidence="1">Multi-pass membrane protein</topology>
    </subcellularLocation>
</comment>
<feature type="domain" description="RCK N-terminal" evidence="9">
    <location>
        <begin position="418"/>
        <end position="539"/>
    </location>
</feature>
<evidence type="ECO:0000256" key="2">
    <source>
        <dbReference type="ARBA" id="ARBA00005551"/>
    </source>
</evidence>
<feature type="transmembrane region" description="Helical" evidence="7">
    <location>
        <begin position="150"/>
        <end position="174"/>
    </location>
</feature>
<feature type="transmembrane region" description="Helical" evidence="7">
    <location>
        <begin position="186"/>
        <end position="208"/>
    </location>
</feature>
<dbReference type="Pfam" id="PF02254">
    <property type="entry name" value="TrkA_N"/>
    <property type="match status" value="1"/>
</dbReference>
<dbReference type="STRING" id="441209.GCA_001870665_00676"/>
<feature type="transmembrane region" description="Helical" evidence="7">
    <location>
        <begin position="299"/>
        <end position="321"/>
    </location>
</feature>
<reference evidence="10 11" key="1">
    <citation type="submission" date="2017-11" db="EMBL/GenBank/DDBJ databases">
        <title>Revised Sequence and Annotation of the Rhodobaca barguzinensis strain alga05 Genome.</title>
        <authorList>
            <person name="Kopejtka K."/>
            <person name="Tomasch J.M."/>
            <person name="Bunk B."/>
            <person name="Koblizek M."/>
        </authorList>
    </citation>
    <scope>NUCLEOTIDE SEQUENCE [LARGE SCALE GENOMIC DNA]</scope>
    <source>
        <strain evidence="11">alga05</strain>
    </source>
</reference>
<dbReference type="SUPFAM" id="SSF51735">
    <property type="entry name" value="NAD(P)-binding Rossmann-fold domains"/>
    <property type="match status" value="1"/>
</dbReference>
<gene>
    <name evidence="10" type="ORF">BG454_02740</name>
</gene>
<evidence type="ECO:0000313" key="10">
    <source>
        <dbReference type="EMBL" id="ATX64887.1"/>
    </source>
</evidence>
<dbReference type="EMBL" id="CP024899">
    <property type="protein sequence ID" value="ATX64887.1"/>
    <property type="molecule type" value="Genomic_DNA"/>
</dbReference>
<dbReference type="Gene3D" id="1.20.1530.20">
    <property type="match status" value="1"/>
</dbReference>
<name>A0A2K8K608_9RHOB</name>
<organism evidence="10 11">
    <name type="scientific">Roseinatronobacter bogoriensis subsp. barguzinensis</name>
    <dbReference type="NCBI Taxonomy" id="441209"/>
    <lineage>
        <taxon>Bacteria</taxon>
        <taxon>Pseudomonadati</taxon>
        <taxon>Pseudomonadota</taxon>
        <taxon>Alphaproteobacteria</taxon>
        <taxon>Rhodobacterales</taxon>
        <taxon>Paracoccaceae</taxon>
        <taxon>Roseinatronobacter</taxon>
    </lineage>
</organism>
<feature type="transmembrane region" description="Helical" evidence="7">
    <location>
        <begin position="328"/>
        <end position="353"/>
    </location>
</feature>
<feature type="transmembrane region" description="Helical" evidence="7">
    <location>
        <begin position="34"/>
        <end position="54"/>
    </location>
</feature>
<dbReference type="Pfam" id="PF00999">
    <property type="entry name" value="Na_H_Exchanger"/>
    <property type="match status" value="1"/>
</dbReference>
<feature type="transmembrane region" description="Helical" evidence="7">
    <location>
        <begin position="220"/>
        <end position="240"/>
    </location>
</feature>
<feature type="transmembrane region" description="Helical" evidence="7">
    <location>
        <begin position="89"/>
        <end position="113"/>
    </location>
</feature>
<accession>A0A2K8K608</accession>
<dbReference type="InterPro" id="IPR006153">
    <property type="entry name" value="Cation/H_exchanger_TM"/>
</dbReference>
<dbReference type="RefSeq" id="WP_071479791.1">
    <property type="nucleotide sequence ID" value="NZ_CP024899.1"/>
</dbReference>
<feature type="transmembrane region" description="Helical" evidence="7">
    <location>
        <begin position="60"/>
        <end position="77"/>
    </location>
</feature>
<evidence type="ECO:0000256" key="3">
    <source>
        <dbReference type="ARBA" id="ARBA00022448"/>
    </source>
</evidence>
<protein>
    <submittedName>
        <fullName evidence="10">Sodium:proton exchanger</fullName>
    </submittedName>
</protein>
<comment type="similarity">
    <text evidence="2">Belongs to the monovalent cation:proton antiporter 2 (CPA2) transporter (TC 2.A.37) family.</text>
</comment>
<dbReference type="OrthoDB" id="9781411at2"/>
<keyword evidence="3" id="KW-0813">Transport</keyword>
<evidence type="ECO:0000259" key="9">
    <source>
        <dbReference type="Pfam" id="PF02254"/>
    </source>
</evidence>
<evidence type="ECO:0000256" key="1">
    <source>
        <dbReference type="ARBA" id="ARBA00004141"/>
    </source>
</evidence>
<evidence type="ECO:0000313" key="11">
    <source>
        <dbReference type="Proteomes" id="UP000228948"/>
    </source>
</evidence>